<name>A0ABN9TRL7_9DINO</name>
<protein>
    <submittedName>
        <fullName evidence="2">Uncharacterized protein</fullName>
    </submittedName>
</protein>
<dbReference type="EMBL" id="CAUYUJ010015010">
    <property type="protein sequence ID" value="CAK0848798.1"/>
    <property type="molecule type" value="Genomic_DNA"/>
</dbReference>
<feature type="region of interest" description="Disordered" evidence="1">
    <location>
        <begin position="1239"/>
        <end position="1325"/>
    </location>
</feature>
<comment type="caution">
    <text evidence="2">The sequence shown here is derived from an EMBL/GenBank/DDBJ whole genome shotgun (WGS) entry which is preliminary data.</text>
</comment>
<dbReference type="Proteomes" id="UP001189429">
    <property type="component" value="Unassembled WGS sequence"/>
</dbReference>
<feature type="compositionally biased region" description="Basic and acidic residues" evidence="1">
    <location>
        <begin position="190"/>
        <end position="202"/>
    </location>
</feature>
<feature type="compositionally biased region" description="Basic residues" evidence="1">
    <location>
        <begin position="1312"/>
        <end position="1325"/>
    </location>
</feature>
<evidence type="ECO:0000313" key="3">
    <source>
        <dbReference type="Proteomes" id="UP001189429"/>
    </source>
</evidence>
<keyword evidence="3" id="KW-1185">Reference proteome</keyword>
<feature type="region of interest" description="Disordered" evidence="1">
    <location>
        <begin position="11"/>
        <end position="44"/>
    </location>
</feature>
<evidence type="ECO:0000313" key="2">
    <source>
        <dbReference type="EMBL" id="CAK0848798.1"/>
    </source>
</evidence>
<reference evidence="2" key="1">
    <citation type="submission" date="2023-10" db="EMBL/GenBank/DDBJ databases">
        <authorList>
            <person name="Chen Y."/>
            <person name="Shah S."/>
            <person name="Dougan E. K."/>
            <person name="Thang M."/>
            <person name="Chan C."/>
        </authorList>
    </citation>
    <scope>NUCLEOTIDE SEQUENCE [LARGE SCALE GENOMIC DNA]</scope>
</reference>
<feature type="compositionally biased region" description="Polar residues" evidence="1">
    <location>
        <begin position="1265"/>
        <end position="1276"/>
    </location>
</feature>
<proteinExistence type="predicted"/>
<sequence length="1325" mass="142958">DTSRTVYFAMASGSGSASGTREVHPFDGSRMAPRSNESFTLSGSVADDLPEIGDALMVNMSPPKDNFKRLGSSREHFSREDISPAAGAVAPKDEGSVGAPEDAPMGGGEGAAVGEEQVAVAEGAEETDADRHAGTIKAEFKAMGMKMVEMLAHTSVAPPPLAMGAMAMPVDPVDARAEGDDGENASAAAEPEHEPMLDGEHGGLLDDDDRRVSPLSVAEPLPAGAAFANFNRIRATVNSYADKMCSPTWFADIVLGTIHSLARRLENRGEADILNKAPYDVQAAYKQLMVRVKAVIELHKGIKQWGEASDDRALDSMLTPLSVLLGYHLTVNGFMNDELNITFAYAIFRGMAAQQGSVSAAVRLFDAGTLQHMVALRELIISTCVKTETATSEAVVKVEDTASAAAEPPQKKPKRKRATLDTQGKVVKGQTALYYLSTMVSDNIRSWLGGLSEADVRDTAKANSIINELSEIVKFWSEKEKQIETSVEDDTFAEVLKSALVVARCAYTMEKVRPSTALARKARRAIAEQVKQPSTPASELARSMCAYPAPKFLMESSRLHVNQSIEDETATTNFKTCSDSFESHFSALFDDPQGWKISALHNIADKAMDGCGMDLVFFFGGIGPFFTGAWAALSTWTSACAQENVSFFVENLANSFEILEVAKYMITEVYWACVGSTSGRMGNLLMETIMGSEPQESESAESKQERQREIDQELELYNTRLNKLLATLPRFADALKDYYDRYLKCRNLAIQRMGDIFISELGEDHKTTNPITYEVELTHVKTVITDMAVYQKHCMDLAGARADFSTATGREEFTNIIIKLAGLQRFMDGEHWSNKLEQSVDCVVADKDRVNSIGATFCEFKDVAGSQIYTACSDRFVAERMVDIAPSLTFAIVSVSEDVVAEGNGDAAFGKLVTASTPMEDLFHPGVTFVDGGRADEEALQASTHYKALSDLVAFLEASGLASFSISGVSTSDGDKRLPADAAVSYLKMITNVKDVTAIAAVAHHNVFVNIKGAKDLNDTDIARVFGPFVHAQTLLAKALVRIHDLMSSKEIHSLECLGFAAPFTVQSVRQWAKGMSVLSGFCRAELLKRLADIVMKDAAECKKTLPDWSAVMDQQTGALNEKLATKQFNNLEKIVEWYNTIHKHLRWLSRAGVLMELTPSIQHHDLTSESVAVAMACMGKTKQVITMTKGIMMLAGLRQDPGGPKRARDFVAENKAKSPDIPKGFWDELETVAAEGGGADDTASVAGKSAKATSVQQTPPPKNAATTEGASSATKSKQEDGTGASAGAPEVGGGGGGSDAAAEQPAEPVKPKRAKGLKRTKCEQ</sequence>
<gene>
    <name evidence="2" type="ORF">PCOR1329_LOCUS41661</name>
</gene>
<accession>A0ABN9TRL7</accession>
<evidence type="ECO:0000256" key="1">
    <source>
        <dbReference type="SAM" id="MobiDB-lite"/>
    </source>
</evidence>
<feature type="region of interest" description="Disordered" evidence="1">
    <location>
        <begin position="176"/>
        <end position="202"/>
    </location>
</feature>
<feature type="non-terminal residue" evidence="2">
    <location>
        <position position="1"/>
    </location>
</feature>
<feature type="compositionally biased region" description="Basic and acidic residues" evidence="1">
    <location>
        <begin position="73"/>
        <end position="82"/>
    </location>
</feature>
<feature type="region of interest" description="Disordered" evidence="1">
    <location>
        <begin position="73"/>
        <end position="110"/>
    </location>
</feature>
<organism evidence="2 3">
    <name type="scientific">Prorocentrum cordatum</name>
    <dbReference type="NCBI Taxonomy" id="2364126"/>
    <lineage>
        <taxon>Eukaryota</taxon>
        <taxon>Sar</taxon>
        <taxon>Alveolata</taxon>
        <taxon>Dinophyceae</taxon>
        <taxon>Prorocentrales</taxon>
        <taxon>Prorocentraceae</taxon>
        <taxon>Prorocentrum</taxon>
    </lineage>
</organism>